<evidence type="ECO:0000313" key="6">
    <source>
        <dbReference type="Proteomes" id="UP000434957"/>
    </source>
</evidence>
<evidence type="ECO:0000313" key="2">
    <source>
        <dbReference type="EMBL" id="KAE8975838.1"/>
    </source>
</evidence>
<accession>A0A6A3I6G6</accession>
<evidence type="ECO:0008006" key="8">
    <source>
        <dbReference type="Google" id="ProtNLM"/>
    </source>
</evidence>
<protein>
    <recommendedName>
        <fullName evidence="8">Secreted protein</fullName>
    </recommendedName>
</protein>
<dbReference type="EMBL" id="QXFV01003543">
    <property type="protein sequence ID" value="KAE8975838.1"/>
    <property type="molecule type" value="Genomic_DNA"/>
</dbReference>
<dbReference type="EMBL" id="QXFU01003371">
    <property type="protein sequence ID" value="KAE8975923.1"/>
    <property type="molecule type" value="Genomic_DNA"/>
</dbReference>
<evidence type="ECO:0000256" key="1">
    <source>
        <dbReference type="SAM" id="SignalP"/>
    </source>
</evidence>
<keyword evidence="6" id="KW-1185">Reference proteome</keyword>
<feature type="signal peptide" evidence="1">
    <location>
        <begin position="1"/>
        <end position="18"/>
    </location>
</feature>
<dbReference type="EMBL" id="QXFT01003330">
    <property type="protein sequence ID" value="KAE9286905.1"/>
    <property type="molecule type" value="Genomic_DNA"/>
</dbReference>
<reference evidence="5 7" key="1">
    <citation type="submission" date="2018-09" db="EMBL/GenBank/DDBJ databases">
        <title>Genomic investigation of the strawberry pathogen Phytophthora fragariae indicates pathogenicity is determined by transcriptional variation in three key races.</title>
        <authorList>
            <person name="Adams T.M."/>
            <person name="Armitage A.D."/>
            <person name="Sobczyk M.K."/>
            <person name="Bates H.J."/>
            <person name="Dunwell J.M."/>
            <person name="Nellist C.F."/>
            <person name="Harrison R.J."/>
        </authorList>
    </citation>
    <scope>NUCLEOTIDE SEQUENCE [LARGE SCALE GENOMIC DNA]</scope>
    <source>
        <strain evidence="2 5">SCRP249</strain>
        <strain evidence="3 7">SCRP324</strain>
        <strain evidence="4 6">SCRP333</strain>
    </source>
</reference>
<name>A0A6A3I6G6_9STRA</name>
<comment type="caution">
    <text evidence="2">The sequence shown here is derived from an EMBL/GenBank/DDBJ whole genome shotgun (WGS) entry which is preliminary data.</text>
</comment>
<dbReference type="AlphaFoldDB" id="A0A6A3I6G6"/>
<keyword evidence="1" id="KW-0732">Signal</keyword>
<proteinExistence type="predicted"/>
<dbReference type="Proteomes" id="UP000429607">
    <property type="component" value="Unassembled WGS sequence"/>
</dbReference>
<feature type="chain" id="PRO_5036164279" description="Secreted protein" evidence="1">
    <location>
        <begin position="19"/>
        <end position="84"/>
    </location>
</feature>
<evidence type="ECO:0000313" key="4">
    <source>
        <dbReference type="EMBL" id="KAE9286905.1"/>
    </source>
</evidence>
<sequence length="84" mass="9214">MSSKQLATLALVLQRCLPLISTTASPQALRLISGRTQLESCLLCRLRFTLSTSTSRCTPERFKLSTLSPSHTPLLLFSTFSTIA</sequence>
<evidence type="ECO:0000313" key="3">
    <source>
        <dbReference type="EMBL" id="KAE8975923.1"/>
    </source>
</evidence>
<evidence type="ECO:0000313" key="7">
    <source>
        <dbReference type="Proteomes" id="UP000435112"/>
    </source>
</evidence>
<dbReference type="Proteomes" id="UP000434957">
    <property type="component" value="Unassembled WGS sequence"/>
</dbReference>
<evidence type="ECO:0000313" key="5">
    <source>
        <dbReference type="Proteomes" id="UP000429607"/>
    </source>
</evidence>
<dbReference type="Proteomes" id="UP000435112">
    <property type="component" value="Unassembled WGS sequence"/>
</dbReference>
<gene>
    <name evidence="2" type="ORF">PR001_g25588</name>
    <name evidence="3" type="ORF">PR002_g25460</name>
    <name evidence="4" type="ORF">PR003_g26192</name>
</gene>
<organism evidence="2 5">
    <name type="scientific">Phytophthora rubi</name>
    <dbReference type="NCBI Taxonomy" id="129364"/>
    <lineage>
        <taxon>Eukaryota</taxon>
        <taxon>Sar</taxon>
        <taxon>Stramenopiles</taxon>
        <taxon>Oomycota</taxon>
        <taxon>Peronosporomycetes</taxon>
        <taxon>Peronosporales</taxon>
        <taxon>Peronosporaceae</taxon>
        <taxon>Phytophthora</taxon>
    </lineage>
</organism>